<organism evidence="2 3">
    <name type="scientific">Streptomyces camponoticapitis</name>
    <dbReference type="NCBI Taxonomy" id="1616125"/>
    <lineage>
        <taxon>Bacteria</taxon>
        <taxon>Bacillati</taxon>
        <taxon>Actinomycetota</taxon>
        <taxon>Actinomycetes</taxon>
        <taxon>Kitasatosporales</taxon>
        <taxon>Streptomycetaceae</taxon>
        <taxon>Streptomyces</taxon>
    </lineage>
</organism>
<feature type="region of interest" description="Disordered" evidence="1">
    <location>
        <begin position="1"/>
        <end position="21"/>
    </location>
</feature>
<name>A0ABQ2DYI1_9ACTN</name>
<evidence type="ECO:0000313" key="3">
    <source>
        <dbReference type="Proteomes" id="UP000660265"/>
    </source>
</evidence>
<accession>A0ABQ2DYI1</accession>
<evidence type="ECO:0000256" key="1">
    <source>
        <dbReference type="SAM" id="MobiDB-lite"/>
    </source>
</evidence>
<comment type="caution">
    <text evidence="2">The sequence shown here is derived from an EMBL/GenBank/DDBJ whole genome shotgun (WGS) entry which is preliminary data.</text>
</comment>
<proteinExistence type="predicted"/>
<evidence type="ECO:0000313" key="2">
    <source>
        <dbReference type="EMBL" id="GGJ78288.1"/>
    </source>
</evidence>
<reference evidence="3" key="1">
    <citation type="journal article" date="2019" name="Int. J. Syst. Evol. Microbiol.">
        <title>The Global Catalogue of Microorganisms (GCM) 10K type strain sequencing project: providing services to taxonomists for standard genome sequencing and annotation.</title>
        <authorList>
            <consortium name="The Broad Institute Genomics Platform"/>
            <consortium name="The Broad Institute Genome Sequencing Center for Infectious Disease"/>
            <person name="Wu L."/>
            <person name="Ma J."/>
        </authorList>
    </citation>
    <scope>NUCLEOTIDE SEQUENCE [LARGE SCALE GENOMIC DNA]</scope>
    <source>
        <strain evidence="3">CGMCC 4.7275</strain>
    </source>
</reference>
<gene>
    <name evidence="2" type="ORF">GCM10011583_07210</name>
</gene>
<protein>
    <submittedName>
        <fullName evidence="2">Uncharacterized protein</fullName>
    </submittedName>
</protein>
<sequence length="72" mass="7764">MTAVAEAPAPGAGSSEDGPLALLAADAPTTRVRTAGSTAQGARDLKVMPTPISSGDAKYERWWCEWWRYEPW</sequence>
<keyword evidence="3" id="KW-1185">Reference proteome</keyword>
<dbReference type="EMBL" id="BMMV01000002">
    <property type="protein sequence ID" value="GGJ78288.1"/>
    <property type="molecule type" value="Genomic_DNA"/>
</dbReference>
<dbReference type="Proteomes" id="UP000660265">
    <property type="component" value="Unassembled WGS sequence"/>
</dbReference>